<reference evidence="2 3" key="1">
    <citation type="submission" date="2023-04" db="EMBL/GenBank/DDBJ databases">
        <title>Genome of Basidiobolus ranarum AG-B5.</title>
        <authorList>
            <person name="Stajich J.E."/>
            <person name="Carter-House D."/>
            <person name="Gryganskyi A."/>
        </authorList>
    </citation>
    <scope>NUCLEOTIDE SEQUENCE [LARGE SCALE GENOMIC DNA]</scope>
    <source>
        <strain evidence="2 3">AG-B5</strain>
    </source>
</reference>
<evidence type="ECO:0000256" key="1">
    <source>
        <dbReference type="SAM" id="Coils"/>
    </source>
</evidence>
<keyword evidence="3" id="KW-1185">Reference proteome</keyword>
<proteinExistence type="predicted"/>
<accession>A0ABR2WL48</accession>
<evidence type="ECO:0000313" key="2">
    <source>
        <dbReference type="EMBL" id="KAK9762268.1"/>
    </source>
</evidence>
<name>A0ABR2WL48_9FUNG</name>
<protein>
    <recommendedName>
        <fullName evidence="4">Shugoshin C-terminal domain-containing protein</fullName>
    </recommendedName>
</protein>
<dbReference type="Proteomes" id="UP001479436">
    <property type="component" value="Unassembled WGS sequence"/>
</dbReference>
<sequence>MNLIKVKSIFKKNSVVEDSPNPPVKTTTGTNVPDNEATCTLADTPTNKFNITSCRMNILETENCYLYEQNRKLSRDLRNAQRTNEALLNIARQKDRQIDNIIQEHHEAILRAHAIEQSMKLMLLNDDKHDFKTSKTSSNHAEPESLLKFVTALKSVHPLPCHANASTNLTKKRNFSNRKCKYSKPLLPPLPTILDEEERLSCNIGKELHTCQTE</sequence>
<keyword evidence="1" id="KW-0175">Coiled coil</keyword>
<evidence type="ECO:0008006" key="4">
    <source>
        <dbReference type="Google" id="ProtNLM"/>
    </source>
</evidence>
<organism evidence="2 3">
    <name type="scientific">Basidiobolus ranarum</name>
    <dbReference type="NCBI Taxonomy" id="34480"/>
    <lineage>
        <taxon>Eukaryota</taxon>
        <taxon>Fungi</taxon>
        <taxon>Fungi incertae sedis</taxon>
        <taxon>Zoopagomycota</taxon>
        <taxon>Entomophthoromycotina</taxon>
        <taxon>Basidiobolomycetes</taxon>
        <taxon>Basidiobolales</taxon>
        <taxon>Basidiobolaceae</taxon>
        <taxon>Basidiobolus</taxon>
    </lineage>
</organism>
<comment type="caution">
    <text evidence="2">The sequence shown here is derived from an EMBL/GenBank/DDBJ whole genome shotgun (WGS) entry which is preliminary data.</text>
</comment>
<evidence type="ECO:0000313" key="3">
    <source>
        <dbReference type="Proteomes" id="UP001479436"/>
    </source>
</evidence>
<dbReference type="EMBL" id="JASJQH010001022">
    <property type="protein sequence ID" value="KAK9762268.1"/>
    <property type="molecule type" value="Genomic_DNA"/>
</dbReference>
<gene>
    <name evidence="2" type="ORF">K7432_012159</name>
</gene>
<feature type="coiled-coil region" evidence="1">
    <location>
        <begin position="70"/>
        <end position="97"/>
    </location>
</feature>